<dbReference type="PROSITE" id="PS50003">
    <property type="entry name" value="PH_DOMAIN"/>
    <property type="match status" value="1"/>
</dbReference>
<sequence>MDYSEGCHNERKVTCKHPVTGQPSQDNCIFVVNEQTAAAMTSEEKKERPLNMVSEAAHYNLTSDYTAHPMSPLGRTSRSSKKVHNFGKRSNSIKRNPNAPVVRRGWLYKQDSTGMKLWKKRWFVLSDLCLFYYRDEKEEGILGSILLPSFQIAMLSSEDHINRKYAFKAAHPNMRTYYFCTDTGKEMELWMKAMIDAALVQTEPVKRADKITFENTAPREVNNIPNHRELIKPETQNNQRNREGCKTEEKKCLEAEKYGFQKVGRDRPLTKINSVKLNSYGPEYGTLPASALSSSHYRTVHLNGSEKAVNLILGDSSDGIHHNTMHSHIESERVIQRTNSMLQLEQWIKIQRGKGQDEETRGIISYQTLPRNMPSHRAQVVPRYPEGYRTLPRNTKTRPDSICSVYDKTLGSLPAEDKRRSMRDDTMWQLYEWQQRQFYNKQTTLTRHGTLSSPKTMINISDQAMHLIPTSPSHGSIAGFQGYSPQRNYRSEVSSPVQRGDVTIERRHRPHHNKQHGFVPDRRSIPAGLSVQPITPQSLQGKTPEELTLLLIKLRRQQAELSSIREHTLAQLMQLKLEASSPKNEILSHHLQRNAIYLDHQMKENEPLIILVHTMIENSALRPQLYHQLTQDESRSTLYKYRSEELDIDAKLSRLCEQDKVVQALEEKLQQLHKEKYTLEQALLSASQEIQMNAENPAAIQNVILQRDDLQNGLLSTCREVSRATAELERAWREYDKLEYDVTITKNHMQEQLERTGEVQSESAGIQRAQIQKELWRIQDVMEGLSKHKQQRNSTTEAGLIASKTFSPKYKNEGPDYRLYKSEPELTTVTEVDESNGEEKADPVSESEASMTKGSHFPIGVVPPRTKSPTPESSTIASYVTLRKTKKIDLRTERPRSAVEQLCLAETTRPRMTLEEQMERIRRHQQACLREKKKGLNLIGISDLSPSQSPAPVRENPFKLLQSPRKEDFVCNPKEVEYSIRMSDISQSHPNDVEDTPWLKENDCANEHNPTFITQLPKNEEQLFPDLSEPQERNPEEASEKPEEQTGDSEASSPNKEASLINHKLESSSEESEKSRIQEPREDTVSSPFEMPAQSSKGNSAAAALLASAETIHG</sequence>
<dbReference type="Pfam" id="PF25541">
    <property type="entry name" value="TBCA_PH"/>
    <property type="match status" value="1"/>
</dbReference>
<feature type="region of interest" description="Disordered" evidence="1">
    <location>
        <begin position="981"/>
        <end position="1114"/>
    </location>
</feature>
<accession>A0A6P9E1F1</accession>
<dbReference type="SUPFAM" id="SSF50729">
    <property type="entry name" value="PH domain-like"/>
    <property type="match status" value="1"/>
</dbReference>
<feature type="compositionally biased region" description="Basic residues" evidence="1">
    <location>
        <begin position="78"/>
        <end position="87"/>
    </location>
</feature>
<dbReference type="GO" id="GO:0070273">
    <property type="term" value="F:phosphatidylinositol-4-phosphate binding"/>
    <property type="evidence" value="ECO:0007669"/>
    <property type="project" value="TreeGrafter"/>
</dbReference>
<protein>
    <submittedName>
        <fullName evidence="4">Pleckstrin homology domain-containing family A member 5 isoform X7</fullName>
    </submittedName>
</protein>
<feature type="compositionally biased region" description="Polar residues" evidence="1">
    <location>
        <begin position="1008"/>
        <end position="1017"/>
    </location>
</feature>
<dbReference type="SMART" id="SM00233">
    <property type="entry name" value="PH"/>
    <property type="match status" value="1"/>
</dbReference>
<dbReference type="CDD" id="cd13248">
    <property type="entry name" value="PH_PEPP1_2_3"/>
    <property type="match status" value="1"/>
</dbReference>
<dbReference type="OrthoDB" id="43122at2759"/>
<feature type="compositionally biased region" description="Low complexity" evidence="1">
    <location>
        <begin position="1100"/>
        <end position="1114"/>
    </location>
</feature>
<evidence type="ECO:0000313" key="3">
    <source>
        <dbReference type="Proteomes" id="UP001652622"/>
    </source>
</evidence>
<dbReference type="Proteomes" id="UP001652622">
    <property type="component" value="Unplaced"/>
</dbReference>
<evidence type="ECO:0000259" key="2">
    <source>
        <dbReference type="PROSITE" id="PS50003"/>
    </source>
</evidence>
<dbReference type="InterPro" id="IPR057971">
    <property type="entry name" value="PKHA4-7_TBCA"/>
</dbReference>
<reference evidence="4" key="1">
    <citation type="submission" date="2025-08" db="UniProtKB">
        <authorList>
            <consortium name="RefSeq"/>
        </authorList>
    </citation>
    <scope>IDENTIFICATION</scope>
    <source>
        <tissue evidence="4">Blood</tissue>
    </source>
</reference>
<dbReference type="InterPro" id="IPR011993">
    <property type="entry name" value="PH-like_dom_sf"/>
</dbReference>
<organism evidence="3 4">
    <name type="scientific">Pantherophis guttatus</name>
    <name type="common">Corn snake</name>
    <name type="synonym">Elaphe guttata</name>
    <dbReference type="NCBI Taxonomy" id="94885"/>
    <lineage>
        <taxon>Eukaryota</taxon>
        <taxon>Metazoa</taxon>
        <taxon>Chordata</taxon>
        <taxon>Craniata</taxon>
        <taxon>Vertebrata</taxon>
        <taxon>Euteleostomi</taxon>
        <taxon>Lepidosauria</taxon>
        <taxon>Squamata</taxon>
        <taxon>Bifurcata</taxon>
        <taxon>Unidentata</taxon>
        <taxon>Episquamata</taxon>
        <taxon>Toxicofera</taxon>
        <taxon>Serpentes</taxon>
        <taxon>Colubroidea</taxon>
        <taxon>Colubridae</taxon>
        <taxon>Colubrinae</taxon>
        <taxon>Pantherophis</taxon>
    </lineage>
</organism>
<name>A0A6P9E1F1_PANGU</name>
<proteinExistence type="predicted"/>
<dbReference type="GO" id="GO:0005829">
    <property type="term" value="C:cytosol"/>
    <property type="evidence" value="ECO:0007669"/>
    <property type="project" value="TreeGrafter"/>
</dbReference>
<dbReference type="PANTHER" id="PTHR12752">
    <property type="entry name" value="PHOSPHOINOSITOL 3-PHOSPHATE-BINDING PROTEIN"/>
    <property type="match status" value="1"/>
</dbReference>
<dbReference type="InterPro" id="IPR001849">
    <property type="entry name" value="PH_domain"/>
</dbReference>
<dbReference type="AlphaFoldDB" id="A0A6P9E1F1"/>
<dbReference type="PANTHER" id="PTHR12752:SF3">
    <property type="entry name" value="PLECKSTRIN HOMOLOGY DOMAIN-CONTAINING FAMILY A MEMBER 5"/>
    <property type="match status" value="1"/>
</dbReference>
<feature type="compositionally biased region" description="Basic and acidic residues" evidence="1">
    <location>
        <begin position="1030"/>
        <end position="1044"/>
    </location>
</feature>
<dbReference type="GO" id="GO:0032266">
    <property type="term" value="F:phosphatidylinositol-3-phosphate binding"/>
    <property type="evidence" value="ECO:0007669"/>
    <property type="project" value="TreeGrafter"/>
</dbReference>
<feature type="compositionally biased region" description="Basic and acidic residues" evidence="1">
    <location>
        <begin position="1063"/>
        <end position="1084"/>
    </location>
</feature>
<feature type="region of interest" description="Disordered" evidence="1">
    <location>
        <begin position="828"/>
        <end position="875"/>
    </location>
</feature>
<feature type="region of interest" description="Disordered" evidence="1">
    <location>
        <begin position="70"/>
        <end position="94"/>
    </location>
</feature>
<keyword evidence="3" id="KW-1185">Reference proteome</keyword>
<dbReference type="CTD" id="54477"/>
<dbReference type="FunFam" id="2.30.29.30:FF:000083">
    <property type="entry name" value="Pleckstrin homology domain-containing family A member 5"/>
    <property type="match status" value="1"/>
</dbReference>
<feature type="compositionally biased region" description="Basic and acidic residues" evidence="1">
    <location>
        <begin position="997"/>
        <end position="1006"/>
    </location>
</feature>
<dbReference type="Pfam" id="PF00169">
    <property type="entry name" value="PH"/>
    <property type="match status" value="1"/>
</dbReference>
<gene>
    <name evidence="4" type="primary">PLEKHA5</name>
</gene>
<dbReference type="RefSeq" id="XP_034298516.1">
    <property type="nucleotide sequence ID" value="XM_034442625.2"/>
</dbReference>
<feature type="domain" description="PH" evidence="2">
    <location>
        <begin position="100"/>
        <end position="199"/>
    </location>
</feature>
<dbReference type="GeneID" id="117680109"/>
<dbReference type="GO" id="GO:0010314">
    <property type="term" value="F:phosphatidylinositol-5-phosphate binding"/>
    <property type="evidence" value="ECO:0007669"/>
    <property type="project" value="TreeGrafter"/>
</dbReference>
<evidence type="ECO:0000313" key="4">
    <source>
        <dbReference type="RefSeq" id="XP_034298516.1"/>
    </source>
</evidence>
<dbReference type="GO" id="GO:0080025">
    <property type="term" value="F:phosphatidylinositol-3,5-bisphosphate binding"/>
    <property type="evidence" value="ECO:0007669"/>
    <property type="project" value="TreeGrafter"/>
</dbReference>
<dbReference type="InterPro" id="IPR040392">
    <property type="entry name" value="PKHA4-7_PH"/>
</dbReference>
<evidence type="ECO:0000256" key="1">
    <source>
        <dbReference type="SAM" id="MobiDB-lite"/>
    </source>
</evidence>
<dbReference type="Gene3D" id="2.30.29.30">
    <property type="entry name" value="Pleckstrin-homology domain (PH domain)/Phosphotyrosine-binding domain (PTB)"/>
    <property type="match status" value="1"/>
</dbReference>